<evidence type="ECO:0000259" key="1">
    <source>
        <dbReference type="Pfam" id="PF12358"/>
    </source>
</evidence>
<protein>
    <submittedName>
        <fullName evidence="2">Protein of uncharacterized function (DUF3644)</fullName>
    </submittedName>
</protein>
<accession>A0A2X1QDP2</accession>
<dbReference type="Proteomes" id="UP000251123">
    <property type="component" value="Unassembled WGS sequence"/>
</dbReference>
<dbReference type="AlphaFoldDB" id="A0A2X1QDP2"/>
<gene>
    <name evidence="2" type="ORF">NCTC9601_01644</name>
</gene>
<dbReference type="InterPro" id="IPR022104">
    <property type="entry name" value="DUF3644"/>
</dbReference>
<dbReference type="EMBL" id="UASN01000016">
    <property type="protein sequence ID" value="SPX54505.1"/>
    <property type="molecule type" value="Genomic_DNA"/>
</dbReference>
<proteinExistence type="predicted"/>
<feature type="domain" description="DUF3644" evidence="1">
    <location>
        <begin position="99"/>
        <end position="273"/>
    </location>
</feature>
<dbReference type="Pfam" id="PF12358">
    <property type="entry name" value="DUF3644"/>
    <property type="match status" value="1"/>
</dbReference>
<reference evidence="2 3" key="1">
    <citation type="submission" date="2018-06" db="EMBL/GenBank/DDBJ databases">
        <authorList>
            <consortium name="Pathogen Informatics"/>
            <person name="Doyle S."/>
        </authorList>
    </citation>
    <scope>NUCLEOTIDE SEQUENCE [LARGE SCALE GENOMIC DNA]</scope>
    <source>
        <strain evidence="2 3">NCTC9601</strain>
    </source>
</reference>
<organism evidence="2 3">
    <name type="scientific">Klebsiella pneumoniae</name>
    <dbReference type="NCBI Taxonomy" id="573"/>
    <lineage>
        <taxon>Bacteria</taxon>
        <taxon>Pseudomonadati</taxon>
        <taxon>Pseudomonadota</taxon>
        <taxon>Gammaproteobacteria</taxon>
        <taxon>Enterobacterales</taxon>
        <taxon>Enterobacteriaceae</taxon>
        <taxon>Klebsiella/Raoultella group</taxon>
        <taxon>Klebsiella</taxon>
        <taxon>Klebsiella pneumoniae complex</taxon>
    </lineage>
</organism>
<sequence>MRISKTLESLFTFLKEKEQKGQLFNKEAILTATGWKAATFRTYWVKGQLSDFISAIDEDTFEASNCQNISVIEFSKLLSQSKHRRGLGHNCQSKLAKALLTKSRDNMMLALELYNRPSIENRMDAFVMCFCTSWEQLLKAILIEKNGEESIFKKENKRGFRETISLRDCLEKTFPSNSKVRNNIEQITVFRDQAVHLLMPEIQGIASRIFQSGVLNYSSYFEKFTEVSFLNNNSTGMISLVGEFRTPPISVLKSIYGEVATDILDLATTLQQEVDDKNDIEYAIPLNVKLVFATSDDDGNTITLAKADEGIEGLKKALIIEKPVDRSRTHPYLQKDAIEHINEKIYELYSIEKIEKHLVFKDNKTGKKAINKNCFDAVICKNGWKNSNNKYHHKNNNPEYHYYSPALVDEFVKKAMTNEDYLMNTKKWYNARRSKKK</sequence>
<evidence type="ECO:0000313" key="3">
    <source>
        <dbReference type="Proteomes" id="UP000251123"/>
    </source>
</evidence>
<evidence type="ECO:0000313" key="2">
    <source>
        <dbReference type="EMBL" id="SPX54505.1"/>
    </source>
</evidence>
<name>A0A2X1QDP2_KLEPN</name>